<feature type="compositionally biased region" description="Low complexity" evidence="1">
    <location>
        <begin position="178"/>
        <end position="195"/>
    </location>
</feature>
<evidence type="ECO:0000313" key="3">
    <source>
        <dbReference type="EMBL" id="KAJ2905428.1"/>
    </source>
</evidence>
<feature type="compositionally biased region" description="Low complexity" evidence="1">
    <location>
        <begin position="313"/>
        <end position="323"/>
    </location>
</feature>
<accession>A0AAD5RW20</accession>
<dbReference type="GO" id="GO:0005856">
    <property type="term" value="C:cytoskeleton"/>
    <property type="evidence" value="ECO:0007669"/>
    <property type="project" value="TreeGrafter"/>
</dbReference>
<evidence type="ECO:0000256" key="1">
    <source>
        <dbReference type="SAM" id="MobiDB-lite"/>
    </source>
</evidence>
<dbReference type="PANTHER" id="PTHR10672:SF39">
    <property type="entry name" value="CLASS II ALDOLASE_ADDUCIN N-TERMINAL DOMAIN-CONTAINING PROTEIN"/>
    <property type="match status" value="1"/>
</dbReference>
<feature type="compositionally biased region" description="Basic residues" evidence="1">
    <location>
        <begin position="439"/>
        <end position="448"/>
    </location>
</feature>
<dbReference type="InterPro" id="IPR001303">
    <property type="entry name" value="Aldolase_II/adducin_N"/>
</dbReference>
<feature type="region of interest" description="Disordered" evidence="1">
    <location>
        <begin position="563"/>
        <end position="583"/>
    </location>
</feature>
<feature type="domain" description="Class II aldolase/adducin N-terminal" evidence="2">
    <location>
        <begin position="700"/>
        <end position="883"/>
    </location>
</feature>
<feature type="region of interest" description="Disordered" evidence="1">
    <location>
        <begin position="599"/>
        <end position="626"/>
    </location>
</feature>
<sequence length="954" mass="103278">MDDCYITSSQDLWQDAQSQLRDVFSGNNCREPSRGFVQREIKLADPSNDGELQRRSPNACTPPFASGQRFKPDLGVISTSRYEEVSEPRRDQSQECMGMGTCGYSWDSPPEKIVSVPLDDPFAPSLAGDDGGDDRDVKKGSPTLQALTTRDEFTDERNNYEHNTHSPYDPSGSHQTISSSPYYPSGDPSDDPSVYTLPIPSEPLSDPYRACLSTTDDGDHDPQEATLLFAAMAHGSGEVYKEGGLHATSTFNNSYSPPSPNTKTANNVGQFQSGCPSSHYSLHPHLAADNRNTNVMAPRDQEQYRLAGGPGPGTSSISSIGRRSNFKPRHFDDKEHLEAYANHMKSNYDDIQSGQEYQQEQLRRQLQHQQPNQAQLSLRPPQHRRGQGESYGHGHGQDHGYGHGGGGGGSYRANDDNSPRCNGGGGGAGGNDDGFSLHVPKKRGRTTKHLQNDVPGWDAEMYDSPPFLWKQQQEAKKNEGAGGFNNSNTTYNLGDGIVPEVFFPNEGGAPLSQQEHHWQEQGGYQYQCEAQYEVQGQGYGPGGGSPSFGYGSYGGGGDCGNNGSDGNGFDRPSTRGYGDEESSWNYSASGWGAGPGPTFSSVGYGTGHEDPSAAGGDSFHPPGRESRAECIVETQASASYFSTSALEPEPVDGYPPCVTLGQRRAEERFKKPKEQIARAIEIPQKQEYIDSIAERKSRKIKLALVLRILSKNGVRDGLCGFATMTDPVEPDTFWTNPLGVAWSIITAADLIRVGKEGNILDGGRSGAVLNVPASVVHPAVYAARPSMVCTVHAHIPHGTAFATQKKNLKTTHQDACIFHNDLSYLPYHDGMIATPEQGKVIARFLTSTKGIVLRHHGIMTAGDSIESALYWFLTLDRCCQVQLAGYGANGAFGSSRYSRSGTWRGGHSSYGIVSDDTAESVHEQLGSESAGYFMGLVTLSAMRKEAGTRICGGE</sequence>
<feature type="compositionally biased region" description="Gly residues" evidence="1">
    <location>
        <begin position="422"/>
        <end position="432"/>
    </location>
</feature>
<dbReference type="Gene3D" id="3.40.225.10">
    <property type="entry name" value="Class II aldolase/adducin N-terminal domain"/>
    <property type="match status" value="1"/>
</dbReference>
<name>A0AAD5RW20_9PEZI</name>
<comment type="caution">
    <text evidence="3">The sequence shown here is derived from an EMBL/GenBank/DDBJ whole genome shotgun (WGS) entry which is preliminary data.</text>
</comment>
<dbReference type="PANTHER" id="PTHR10672">
    <property type="entry name" value="ADDUCIN"/>
    <property type="match status" value="1"/>
</dbReference>
<feature type="region of interest" description="Disordered" evidence="1">
    <location>
        <begin position="108"/>
        <end position="222"/>
    </location>
</feature>
<keyword evidence="4" id="KW-1185">Reference proteome</keyword>
<dbReference type="Proteomes" id="UP001201980">
    <property type="component" value="Unassembled WGS sequence"/>
</dbReference>
<feature type="region of interest" description="Disordered" evidence="1">
    <location>
        <begin position="303"/>
        <end position="329"/>
    </location>
</feature>
<dbReference type="InterPro" id="IPR036409">
    <property type="entry name" value="Aldolase_II/adducin_N_sf"/>
</dbReference>
<feature type="region of interest" description="Disordered" evidence="1">
    <location>
        <begin position="355"/>
        <end position="457"/>
    </location>
</feature>
<evidence type="ECO:0000313" key="4">
    <source>
        <dbReference type="Proteomes" id="UP001201980"/>
    </source>
</evidence>
<reference evidence="3" key="1">
    <citation type="submission" date="2022-07" db="EMBL/GenBank/DDBJ databases">
        <title>Draft genome sequence of Zalerion maritima ATCC 34329, a (micro)plastics degrading marine fungus.</title>
        <authorList>
            <person name="Paco A."/>
            <person name="Goncalves M.F.M."/>
            <person name="Rocha-Santos T.A.P."/>
            <person name="Alves A."/>
        </authorList>
    </citation>
    <scope>NUCLEOTIDE SEQUENCE</scope>
    <source>
        <strain evidence="3">ATCC 34329</strain>
    </source>
</reference>
<dbReference type="GO" id="GO:0051015">
    <property type="term" value="F:actin filament binding"/>
    <property type="evidence" value="ECO:0007669"/>
    <property type="project" value="TreeGrafter"/>
</dbReference>
<evidence type="ECO:0000259" key="2">
    <source>
        <dbReference type="SMART" id="SM01007"/>
    </source>
</evidence>
<dbReference type="SMART" id="SM01007">
    <property type="entry name" value="Aldolase_II"/>
    <property type="match status" value="1"/>
</dbReference>
<dbReference type="AlphaFoldDB" id="A0AAD5RW20"/>
<gene>
    <name evidence="3" type="ORF">MKZ38_005526</name>
</gene>
<feature type="compositionally biased region" description="Basic and acidic residues" evidence="1">
    <location>
        <begin position="149"/>
        <end position="164"/>
    </location>
</feature>
<organism evidence="3 4">
    <name type="scientific">Zalerion maritima</name>
    <dbReference type="NCBI Taxonomy" id="339359"/>
    <lineage>
        <taxon>Eukaryota</taxon>
        <taxon>Fungi</taxon>
        <taxon>Dikarya</taxon>
        <taxon>Ascomycota</taxon>
        <taxon>Pezizomycotina</taxon>
        <taxon>Sordariomycetes</taxon>
        <taxon>Lulworthiomycetidae</taxon>
        <taxon>Lulworthiales</taxon>
        <taxon>Lulworthiaceae</taxon>
        <taxon>Zalerion</taxon>
    </lineage>
</organism>
<feature type="compositionally biased region" description="Low complexity" evidence="1">
    <location>
        <begin position="367"/>
        <end position="378"/>
    </location>
</feature>
<dbReference type="SUPFAM" id="SSF53639">
    <property type="entry name" value="AraD/HMP-PK domain-like"/>
    <property type="match status" value="1"/>
</dbReference>
<dbReference type="InterPro" id="IPR051017">
    <property type="entry name" value="Aldolase-II_Adducin_sf"/>
</dbReference>
<protein>
    <submittedName>
        <fullName evidence="3">Arad-like aldolase/epimerase</fullName>
    </submittedName>
</protein>
<dbReference type="Pfam" id="PF00596">
    <property type="entry name" value="Aldolase_II"/>
    <property type="match status" value="1"/>
</dbReference>
<dbReference type="EMBL" id="JAKWBI020000032">
    <property type="protein sequence ID" value="KAJ2905428.1"/>
    <property type="molecule type" value="Genomic_DNA"/>
</dbReference>
<proteinExistence type="predicted"/>